<protein>
    <recommendedName>
        <fullName evidence="3">Septum formation initiator</fullName>
    </recommendedName>
</protein>
<feature type="coiled-coil region" evidence="1">
    <location>
        <begin position="14"/>
        <end position="47"/>
    </location>
</feature>
<comment type="caution">
    <text evidence="2">The sequence shown here is derived from an EMBL/GenBank/DDBJ whole genome shotgun (WGS) entry which is preliminary data.</text>
</comment>
<proteinExistence type="predicted"/>
<dbReference type="Pfam" id="PF04977">
    <property type="entry name" value="DivIC"/>
    <property type="match status" value="1"/>
</dbReference>
<keyword evidence="1" id="KW-0175">Coiled coil</keyword>
<reference evidence="2" key="1">
    <citation type="journal article" date="2014" name="Front. Microbiol.">
        <title>High frequency of phylogenetically diverse reductive dehalogenase-homologous genes in deep subseafloor sedimentary metagenomes.</title>
        <authorList>
            <person name="Kawai M."/>
            <person name="Futagami T."/>
            <person name="Toyoda A."/>
            <person name="Takaki Y."/>
            <person name="Nishi S."/>
            <person name="Hori S."/>
            <person name="Arai W."/>
            <person name="Tsubouchi T."/>
            <person name="Morono Y."/>
            <person name="Uchiyama I."/>
            <person name="Ito T."/>
            <person name="Fujiyama A."/>
            <person name="Inagaki F."/>
            <person name="Takami H."/>
        </authorList>
    </citation>
    <scope>NUCLEOTIDE SEQUENCE</scope>
    <source>
        <strain evidence="2">Expedition CK06-06</strain>
    </source>
</reference>
<name>X1IHU4_9ZZZZ</name>
<dbReference type="InterPro" id="IPR007060">
    <property type="entry name" value="FtsL/DivIC"/>
</dbReference>
<evidence type="ECO:0000313" key="2">
    <source>
        <dbReference type="EMBL" id="GAH57133.1"/>
    </source>
</evidence>
<gene>
    <name evidence="2" type="ORF">S03H2_34616</name>
</gene>
<organism evidence="2">
    <name type="scientific">marine sediment metagenome</name>
    <dbReference type="NCBI Taxonomy" id="412755"/>
    <lineage>
        <taxon>unclassified sequences</taxon>
        <taxon>metagenomes</taxon>
        <taxon>ecological metagenomes</taxon>
    </lineage>
</organism>
<sequence length="65" mass="7723">MFVIVFLVINTPTANEILKQREEMELLKNELEQAKMINKELEKKIEKISSPEYIEEEARRKFGLV</sequence>
<accession>X1IHU4</accession>
<dbReference type="AlphaFoldDB" id="X1IHU4"/>
<dbReference type="EMBL" id="BARU01021136">
    <property type="protein sequence ID" value="GAH57133.1"/>
    <property type="molecule type" value="Genomic_DNA"/>
</dbReference>
<evidence type="ECO:0000256" key="1">
    <source>
        <dbReference type="SAM" id="Coils"/>
    </source>
</evidence>
<feature type="non-terminal residue" evidence="2">
    <location>
        <position position="65"/>
    </location>
</feature>
<evidence type="ECO:0008006" key="3">
    <source>
        <dbReference type="Google" id="ProtNLM"/>
    </source>
</evidence>